<name>A0A660C485_9PSEU</name>
<accession>A0A660C485</accession>
<dbReference type="Proteomes" id="UP000317303">
    <property type="component" value="Unassembled WGS sequence"/>
</dbReference>
<evidence type="ECO:0000313" key="2">
    <source>
        <dbReference type="EMBL" id="TWH15982.1"/>
    </source>
</evidence>
<dbReference type="RefSeq" id="WP_030534154.1">
    <property type="nucleotide sequence ID" value="NZ_JOIJ01000025.1"/>
</dbReference>
<keyword evidence="3" id="KW-1185">Reference proteome</keyword>
<evidence type="ECO:0000256" key="1">
    <source>
        <dbReference type="SAM" id="MobiDB-lite"/>
    </source>
</evidence>
<feature type="compositionally biased region" description="Polar residues" evidence="1">
    <location>
        <begin position="1"/>
        <end position="16"/>
    </location>
</feature>
<reference evidence="2 3" key="1">
    <citation type="submission" date="2019-07" db="EMBL/GenBank/DDBJ databases">
        <title>R&amp;d 2014.</title>
        <authorList>
            <person name="Klenk H.-P."/>
        </authorList>
    </citation>
    <scope>NUCLEOTIDE SEQUENCE [LARGE SCALE GENOMIC DNA]</scope>
    <source>
        <strain evidence="2 3">DSM 43194</strain>
    </source>
</reference>
<dbReference type="EMBL" id="VLJV01000002">
    <property type="protein sequence ID" value="TWH15982.1"/>
    <property type="molecule type" value="Genomic_DNA"/>
</dbReference>
<proteinExistence type="predicted"/>
<dbReference type="AlphaFoldDB" id="A0A660C485"/>
<sequence>MSTTVLPLTDSATVHNTGEAPSEPEPVTAEMLMRLPVRDRRFVVDEATHRIHDATGDPGLQPWAAITAALEFFDQAGWGQPVAHAGDRGDFISVTDAYVLEALARGVAINLSARGPAALAAG</sequence>
<protein>
    <submittedName>
        <fullName evidence="2">Uncharacterized protein</fullName>
    </submittedName>
</protein>
<feature type="region of interest" description="Disordered" evidence="1">
    <location>
        <begin position="1"/>
        <end position="28"/>
    </location>
</feature>
<comment type="caution">
    <text evidence="2">The sequence shown here is derived from an EMBL/GenBank/DDBJ whole genome shotgun (WGS) entry which is preliminary data.</text>
</comment>
<evidence type="ECO:0000313" key="3">
    <source>
        <dbReference type="Proteomes" id="UP000317303"/>
    </source>
</evidence>
<gene>
    <name evidence="2" type="ORF">JD82_04970</name>
</gene>
<organism evidence="2 3">
    <name type="scientific">Prauserella rugosa</name>
    <dbReference type="NCBI Taxonomy" id="43354"/>
    <lineage>
        <taxon>Bacteria</taxon>
        <taxon>Bacillati</taxon>
        <taxon>Actinomycetota</taxon>
        <taxon>Actinomycetes</taxon>
        <taxon>Pseudonocardiales</taxon>
        <taxon>Pseudonocardiaceae</taxon>
        <taxon>Prauserella</taxon>
    </lineage>
</organism>